<organism evidence="8 9">
    <name type="scientific">Marinobacter shengliensis</name>
    <dbReference type="NCBI Taxonomy" id="1389223"/>
    <lineage>
        <taxon>Bacteria</taxon>
        <taxon>Pseudomonadati</taxon>
        <taxon>Pseudomonadota</taxon>
        <taxon>Gammaproteobacteria</taxon>
        <taxon>Pseudomonadales</taxon>
        <taxon>Marinobacteraceae</taxon>
        <taxon>Marinobacter</taxon>
    </lineage>
</organism>
<dbReference type="EMBL" id="JBHFLD010000004">
    <property type="protein sequence ID" value="MFB2714796.1"/>
    <property type="molecule type" value="Genomic_DNA"/>
</dbReference>
<dbReference type="Proteomes" id="UP001576762">
    <property type="component" value="Unassembled WGS sequence"/>
</dbReference>
<protein>
    <submittedName>
        <fullName evidence="8">Lipoprotein</fullName>
    </submittedName>
</protein>
<evidence type="ECO:0000256" key="3">
    <source>
        <dbReference type="ARBA" id="ARBA00023136"/>
    </source>
</evidence>
<evidence type="ECO:0000313" key="9">
    <source>
        <dbReference type="Proteomes" id="UP001576762"/>
    </source>
</evidence>
<gene>
    <name evidence="8" type="ORF">ACE05E_04800</name>
</gene>
<accession>A0ABV4W3N3</accession>
<keyword evidence="9" id="KW-1185">Reference proteome</keyword>
<dbReference type="RefSeq" id="WP_138436827.1">
    <property type="nucleotide sequence ID" value="NZ_AP028062.1"/>
</dbReference>
<evidence type="ECO:0000256" key="7">
    <source>
        <dbReference type="SAM" id="MobiDB-lite"/>
    </source>
</evidence>
<comment type="subcellular location">
    <subcellularLocation>
        <location evidence="1">Cell outer membrane</location>
        <topology evidence="1">Lipid-anchor</topology>
    </subcellularLocation>
</comment>
<proteinExistence type="predicted"/>
<reference evidence="8 9" key="1">
    <citation type="submission" date="2024-09" db="EMBL/GenBank/DDBJ databases">
        <title>Draft genome sequences of 6 high pH adapted Marinobacter shengliensis sp. isolated from Mariana forearc serpentinite mud volcanoes.</title>
        <authorList>
            <person name="Elkassas S."/>
            <person name="Serres M."/>
            <person name="Michael N."/>
            <person name="Amina P."/>
            <person name="Teodora Z."/>
            <person name="Julie H."/>
        </authorList>
    </citation>
    <scope>NUCLEOTIDE SEQUENCE [LARGE SCALE GENOMIC DNA]</scope>
    <source>
        <strain evidence="8 9">EB4</strain>
    </source>
</reference>
<evidence type="ECO:0000313" key="8">
    <source>
        <dbReference type="EMBL" id="MFB2714796.1"/>
    </source>
</evidence>
<keyword evidence="3" id="KW-0472">Membrane</keyword>
<evidence type="ECO:0000256" key="5">
    <source>
        <dbReference type="ARBA" id="ARBA00023237"/>
    </source>
</evidence>
<evidence type="ECO:0000256" key="1">
    <source>
        <dbReference type="ARBA" id="ARBA00004459"/>
    </source>
</evidence>
<keyword evidence="2" id="KW-0732">Signal</keyword>
<dbReference type="Pfam" id="PF13627">
    <property type="entry name" value="LptM_cons"/>
    <property type="match status" value="1"/>
</dbReference>
<keyword evidence="4" id="KW-0564">Palmitate</keyword>
<feature type="region of interest" description="Disordered" evidence="7">
    <location>
        <begin position="28"/>
        <end position="56"/>
    </location>
</feature>
<comment type="caution">
    <text evidence="8">The sequence shown here is derived from an EMBL/GenBank/DDBJ whole genome shotgun (WGS) entry which is preliminary data.</text>
</comment>
<dbReference type="GeneID" id="94722377"/>
<evidence type="ECO:0000256" key="6">
    <source>
        <dbReference type="ARBA" id="ARBA00023288"/>
    </source>
</evidence>
<dbReference type="InterPro" id="IPR032831">
    <property type="entry name" value="LptM_cons"/>
</dbReference>
<keyword evidence="6 8" id="KW-0449">Lipoprotein</keyword>
<evidence type="ECO:0000256" key="4">
    <source>
        <dbReference type="ARBA" id="ARBA00023139"/>
    </source>
</evidence>
<dbReference type="PROSITE" id="PS51257">
    <property type="entry name" value="PROKAR_LIPOPROTEIN"/>
    <property type="match status" value="1"/>
</dbReference>
<evidence type="ECO:0000256" key="2">
    <source>
        <dbReference type="ARBA" id="ARBA00022729"/>
    </source>
</evidence>
<dbReference type="NCBIfam" id="NF047847">
    <property type="entry name" value="SS_mature_LptM"/>
    <property type="match status" value="1"/>
</dbReference>
<name>A0ABV4W3N3_9GAMM</name>
<keyword evidence="5" id="KW-0998">Cell outer membrane</keyword>
<sequence length="56" mass="6149">MQVGPSRRPWALSMLLLLLLAGCGQKGPLYRDVPQADPARSGQVDERADTDESPER</sequence>